<dbReference type="STRING" id="1745343.A0A2J6QPW2"/>
<evidence type="ECO:0000259" key="2">
    <source>
        <dbReference type="Pfam" id="PF20976"/>
    </source>
</evidence>
<dbReference type="GO" id="GO:0000171">
    <property type="term" value="F:ribonuclease MRP activity"/>
    <property type="evidence" value="ECO:0007669"/>
    <property type="project" value="TreeGrafter"/>
</dbReference>
<dbReference type="GO" id="GO:0005655">
    <property type="term" value="C:nucleolar ribonuclease P complex"/>
    <property type="evidence" value="ECO:0007669"/>
    <property type="project" value="InterPro"/>
</dbReference>
<dbReference type="GO" id="GO:0034965">
    <property type="term" value="P:intronic box C/D snoRNA processing"/>
    <property type="evidence" value="ECO:0007669"/>
    <property type="project" value="TreeGrafter"/>
</dbReference>
<evidence type="ECO:0000256" key="1">
    <source>
        <dbReference type="SAM" id="MobiDB-lite"/>
    </source>
</evidence>
<name>A0A2J6QPW2_9HELO</name>
<keyword evidence="4" id="KW-1185">Reference proteome</keyword>
<dbReference type="GO" id="GO:0008033">
    <property type="term" value="P:tRNA processing"/>
    <property type="evidence" value="ECO:0007669"/>
    <property type="project" value="InterPro"/>
</dbReference>
<evidence type="ECO:0000313" key="3">
    <source>
        <dbReference type="EMBL" id="PMD28305.1"/>
    </source>
</evidence>
<dbReference type="AlphaFoldDB" id="A0A2J6QPW2"/>
<dbReference type="InterPro" id="IPR049128">
    <property type="entry name" value="Pop8-like_dom"/>
</dbReference>
<sequence length="146" mass="15916">MVLDSDTTMADQPGAKRKHDKHVKGHEIAAKTIKTPPFSYAHLQLISDSDNIKDLDSLIVRSHITAALTQFLGVTGSAISVDILKVEGTECWIRVPREDLSSVVAALGGWVGGKENEDKVGWKVKGSGNWLSILVGERGREGIWKE</sequence>
<dbReference type="EMBL" id="KZ613464">
    <property type="protein sequence ID" value="PMD28305.1"/>
    <property type="molecule type" value="Genomic_DNA"/>
</dbReference>
<evidence type="ECO:0000313" key="4">
    <source>
        <dbReference type="Proteomes" id="UP000235672"/>
    </source>
</evidence>
<proteinExistence type="predicted"/>
<dbReference type="InterPro" id="IPR020347">
    <property type="entry name" value="Pop8"/>
</dbReference>
<protein>
    <recommendedName>
        <fullName evidence="2">Ribonucleases P/MRP subunit Pop8-like domain-containing protein</fullName>
    </recommendedName>
</protein>
<organism evidence="3 4">
    <name type="scientific">Hyaloscypha hepaticicola</name>
    <dbReference type="NCBI Taxonomy" id="2082293"/>
    <lineage>
        <taxon>Eukaryota</taxon>
        <taxon>Fungi</taxon>
        <taxon>Dikarya</taxon>
        <taxon>Ascomycota</taxon>
        <taxon>Pezizomycotina</taxon>
        <taxon>Leotiomycetes</taxon>
        <taxon>Helotiales</taxon>
        <taxon>Hyaloscyphaceae</taxon>
        <taxon>Hyaloscypha</taxon>
    </lineage>
</organism>
<dbReference type="OrthoDB" id="5530243at2759"/>
<dbReference type="GO" id="GO:0004526">
    <property type="term" value="F:ribonuclease P activity"/>
    <property type="evidence" value="ECO:0007669"/>
    <property type="project" value="TreeGrafter"/>
</dbReference>
<feature type="compositionally biased region" description="Polar residues" evidence="1">
    <location>
        <begin position="1"/>
        <end position="10"/>
    </location>
</feature>
<feature type="region of interest" description="Disordered" evidence="1">
    <location>
        <begin position="1"/>
        <end position="23"/>
    </location>
</feature>
<dbReference type="Pfam" id="PF20976">
    <property type="entry name" value="Pop8"/>
    <property type="match status" value="1"/>
</dbReference>
<dbReference type="GO" id="GO:0000294">
    <property type="term" value="P:nuclear-transcribed mRNA catabolic process, RNase MRP-dependent"/>
    <property type="evidence" value="ECO:0007669"/>
    <property type="project" value="TreeGrafter"/>
</dbReference>
<feature type="domain" description="Ribonucleases P/MRP subunit Pop8-like" evidence="2">
    <location>
        <begin position="37"/>
        <end position="110"/>
    </location>
</feature>
<dbReference type="PANTHER" id="PTHR28173">
    <property type="entry name" value="RIBONUCLEASES P/MRP PROTEIN SUBUNIT POP8"/>
    <property type="match status" value="1"/>
</dbReference>
<accession>A0A2J6QPW2</accession>
<dbReference type="PANTHER" id="PTHR28173:SF1">
    <property type="entry name" value="RIBONUCLEASES P_MRP PROTEIN SUBUNIT POP8"/>
    <property type="match status" value="1"/>
</dbReference>
<gene>
    <name evidence="3" type="ORF">NA56DRAFT_614575</name>
</gene>
<reference evidence="3 4" key="1">
    <citation type="submission" date="2016-05" db="EMBL/GenBank/DDBJ databases">
        <title>A degradative enzymes factory behind the ericoid mycorrhizal symbiosis.</title>
        <authorList>
            <consortium name="DOE Joint Genome Institute"/>
            <person name="Martino E."/>
            <person name="Morin E."/>
            <person name="Grelet G."/>
            <person name="Kuo A."/>
            <person name="Kohler A."/>
            <person name="Daghino S."/>
            <person name="Barry K."/>
            <person name="Choi C."/>
            <person name="Cichocki N."/>
            <person name="Clum A."/>
            <person name="Copeland A."/>
            <person name="Hainaut M."/>
            <person name="Haridas S."/>
            <person name="Labutti K."/>
            <person name="Lindquist E."/>
            <person name="Lipzen A."/>
            <person name="Khouja H.-R."/>
            <person name="Murat C."/>
            <person name="Ohm R."/>
            <person name="Olson A."/>
            <person name="Spatafora J."/>
            <person name="Veneault-Fourrey C."/>
            <person name="Henrissat B."/>
            <person name="Grigoriev I."/>
            <person name="Martin F."/>
            <person name="Perotto S."/>
        </authorList>
    </citation>
    <scope>NUCLEOTIDE SEQUENCE [LARGE SCALE GENOMIC DNA]</scope>
    <source>
        <strain evidence="3 4">UAMH 7357</strain>
    </source>
</reference>
<dbReference type="GO" id="GO:0000172">
    <property type="term" value="C:ribonuclease MRP complex"/>
    <property type="evidence" value="ECO:0007669"/>
    <property type="project" value="InterPro"/>
</dbReference>
<dbReference type="Proteomes" id="UP000235672">
    <property type="component" value="Unassembled WGS sequence"/>
</dbReference>